<dbReference type="GO" id="GO:0016197">
    <property type="term" value="P:endosomal transport"/>
    <property type="evidence" value="ECO:0007669"/>
    <property type="project" value="TreeGrafter"/>
</dbReference>
<reference evidence="1 2" key="1">
    <citation type="submission" date="2019-05" db="EMBL/GenBank/DDBJ databases">
        <title>Another draft genome of Portunus trituberculatus and its Hox gene families provides insights of decapod evolution.</title>
        <authorList>
            <person name="Jeong J.-H."/>
            <person name="Song I."/>
            <person name="Kim S."/>
            <person name="Choi T."/>
            <person name="Kim D."/>
            <person name="Ryu S."/>
            <person name="Kim W."/>
        </authorList>
    </citation>
    <scope>NUCLEOTIDE SEQUENCE [LARGE SCALE GENOMIC DNA]</scope>
    <source>
        <tissue evidence="1">Muscle</tissue>
    </source>
</reference>
<dbReference type="OrthoDB" id="6357215at2759"/>
<keyword evidence="2" id="KW-1185">Reference proteome</keyword>
<comment type="caution">
    <text evidence="1">The sequence shown here is derived from an EMBL/GenBank/DDBJ whole genome shotgun (WGS) entry which is preliminary data.</text>
</comment>
<sequence length="215" mass="24610">MTQNLNYLLVRPQSFTARPSLTLVYTWAALLTILQVHLWKKQGHVPSPALPSTPVCSTFPSNHLPRGNTCFRRLLRRPLIWRDKILVDHLRDRLETRSPKPSPSQALSPEHPPWAGVVTYNNTEMFLRDVFANKRDGVFVEVGAQDGLWLSNTWWLEAVMGWRGLLIEADPHNYMKLRNAPRAAVTFQGCVTPALFTSQVCEGEGVSELWRDRKR</sequence>
<dbReference type="GO" id="GO:0006888">
    <property type="term" value="P:endoplasmic reticulum to Golgi vesicle-mediated transport"/>
    <property type="evidence" value="ECO:0007669"/>
    <property type="project" value="TreeGrafter"/>
</dbReference>
<dbReference type="PANTHER" id="PTHR34009:SF2">
    <property type="entry name" value="PROTEIN STAR"/>
    <property type="match status" value="1"/>
</dbReference>
<name>A0A5B7DE97_PORTR</name>
<dbReference type="Gene3D" id="3.40.50.150">
    <property type="entry name" value="Vaccinia Virus protein VP39"/>
    <property type="match status" value="1"/>
</dbReference>
<proteinExistence type="predicted"/>
<dbReference type="Proteomes" id="UP000324222">
    <property type="component" value="Unassembled WGS sequence"/>
</dbReference>
<evidence type="ECO:0008006" key="3">
    <source>
        <dbReference type="Google" id="ProtNLM"/>
    </source>
</evidence>
<evidence type="ECO:0000313" key="2">
    <source>
        <dbReference type="Proteomes" id="UP000324222"/>
    </source>
</evidence>
<accession>A0A5B7DE97</accession>
<dbReference type="GO" id="GO:0031902">
    <property type="term" value="C:late endosome membrane"/>
    <property type="evidence" value="ECO:0007669"/>
    <property type="project" value="TreeGrafter"/>
</dbReference>
<organism evidence="1 2">
    <name type="scientific">Portunus trituberculatus</name>
    <name type="common">Swimming crab</name>
    <name type="synonym">Neptunus trituberculatus</name>
    <dbReference type="NCBI Taxonomy" id="210409"/>
    <lineage>
        <taxon>Eukaryota</taxon>
        <taxon>Metazoa</taxon>
        <taxon>Ecdysozoa</taxon>
        <taxon>Arthropoda</taxon>
        <taxon>Crustacea</taxon>
        <taxon>Multicrustacea</taxon>
        <taxon>Malacostraca</taxon>
        <taxon>Eumalacostraca</taxon>
        <taxon>Eucarida</taxon>
        <taxon>Decapoda</taxon>
        <taxon>Pleocyemata</taxon>
        <taxon>Brachyura</taxon>
        <taxon>Eubrachyura</taxon>
        <taxon>Portunoidea</taxon>
        <taxon>Portunidae</taxon>
        <taxon>Portuninae</taxon>
        <taxon>Portunus</taxon>
    </lineage>
</organism>
<protein>
    <recommendedName>
        <fullName evidence="3">Protein Star</fullName>
    </recommendedName>
</protein>
<dbReference type="GO" id="GO:0005789">
    <property type="term" value="C:endoplasmic reticulum membrane"/>
    <property type="evidence" value="ECO:0007669"/>
    <property type="project" value="TreeGrafter"/>
</dbReference>
<gene>
    <name evidence="1" type="ORF">E2C01_012585</name>
</gene>
<dbReference type="GO" id="GO:0005886">
    <property type="term" value="C:plasma membrane"/>
    <property type="evidence" value="ECO:0007669"/>
    <property type="project" value="TreeGrafter"/>
</dbReference>
<dbReference type="GO" id="GO:0005794">
    <property type="term" value="C:Golgi apparatus"/>
    <property type="evidence" value="ECO:0007669"/>
    <property type="project" value="TreeGrafter"/>
</dbReference>
<evidence type="ECO:0000313" key="1">
    <source>
        <dbReference type="EMBL" id="MPC19660.1"/>
    </source>
</evidence>
<dbReference type="EMBL" id="VSRR010000790">
    <property type="protein sequence ID" value="MPC19660.1"/>
    <property type="molecule type" value="Genomic_DNA"/>
</dbReference>
<dbReference type="AlphaFoldDB" id="A0A5B7DE97"/>
<dbReference type="InterPro" id="IPR029063">
    <property type="entry name" value="SAM-dependent_MTases_sf"/>
</dbReference>
<dbReference type="InterPro" id="IPR053202">
    <property type="entry name" value="EGF_Rcpt_Signaling_Reg"/>
</dbReference>
<dbReference type="PANTHER" id="PTHR34009">
    <property type="entry name" value="PROTEIN STAR"/>
    <property type="match status" value="1"/>
</dbReference>